<dbReference type="AlphaFoldDB" id="A0A1X0NSY8"/>
<dbReference type="VEuPathDB" id="TriTrypDB:TM35_000212640"/>
<dbReference type="Proteomes" id="UP000192257">
    <property type="component" value="Unassembled WGS sequence"/>
</dbReference>
<comment type="subunit">
    <text evidence="2">Homodimer.</text>
</comment>
<dbReference type="EMBL" id="NBCO01000021">
    <property type="protein sequence ID" value="ORC87658.1"/>
    <property type="molecule type" value="Genomic_DNA"/>
</dbReference>
<dbReference type="InterPro" id="IPR020630">
    <property type="entry name" value="THF_DH/CycHdrlase_cat_dom"/>
</dbReference>
<feature type="domain" description="Tetrahydrofolate dehydrogenase/cyclohydrolase NAD(P)-binding" evidence="9">
    <location>
        <begin position="144"/>
        <end position="294"/>
    </location>
</feature>
<dbReference type="PROSITE" id="PS00767">
    <property type="entry name" value="THF_DHG_CYH_2"/>
    <property type="match status" value="1"/>
</dbReference>
<dbReference type="PRINTS" id="PR00085">
    <property type="entry name" value="THFDHDRGNASE"/>
</dbReference>
<evidence type="ECO:0000256" key="2">
    <source>
        <dbReference type="ARBA" id="ARBA00011738"/>
    </source>
</evidence>
<evidence type="ECO:0000256" key="5">
    <source>
        <dbReference type="ARBA" id="ARBA00022857"/>
    </source>
</evidence>
<dbReference type="FunFam" id="3.40.50.720:FF:000006">
    <property type="entry name" value="Bifunctional protein FolD"/>
    <property type="match status" value="1"/>
</dbReference>
<dbReference type="SUPFAM" id="SSF53223">
    <property type="entry name" value="Aminoacid dehydrogenase-like, N-terminal domain"/>
    <property type="match status" value="1"/>
</dbReference>
<sequence length="303" mass="32224">MPEAVIIDGKAVAEVIRAELKQEVSLLRSQYGDVRPGLSAVICGERKDSQTYVRLKRKAAEECGFATFNVELPEDTTQAQLESVLNVLNSNSEVHGIIVQLPLPPQIDEAAALSVIAPEKDADALLPINVGLLHTKGREPPLLPCTPAAVIELLKRSGVTIAGKRAVVLGRSNIVGAPVAALLLKENATVTVVHSSTPLADVEDIVRASDIVVAAVGRPKFVRGEWIKPGAAVIDVGTTPVDDPNTKAGYRLVGDVCFDTARERAAFISPVPGGVGPMTITMLLKNTLLSFKRKLEQAEANKK</sequence>
<organism evidence="10 11">
    <name type="scientific">Trypanosoma theileri</name>
    <dbReference type="NCBI Taxonomy" id="67003"/>
    <lineage>
        <taxon>Eukaryota</taxon>
        <taxon>Discoba</taxon>
        <taxon>Euglenozoa</taxon>
        <taxon>Kinetoplastea</taxon>
        <taxon>Metakinetoplastina</taxon>
        <taxon>Trypanosomatida</taxon>
        <taxon>Trypanosomatidae</taxon>
        <taxon>Trypanosoma</taxon>
    </lineage>
</organism>
<evidence type="ECO:0000256" key="7">
    <source>
        <dbReference type="ARBA" id="ARBA00023268"/>
    </source>
</evidence>
<dbReference type="STRING" id="67003.A0A1X0NSY8"/>
<dbReference type="HAMAP" id="MF_01576">
    <property type="entry name" value="THF_DHG_CYH"/>
    <property type="match status" value="1"/>
</dbReference>
<dbReference type="OrthoDB" id="5126881at2759"/>
<evidence type="ECO:0000259" key="8">
    <source>
        <dbReference type="Pfam" id="PF00763"/>
    </source>
</evidence>
<evidence type="ECO:0000256" key="4">
    <source>
        <dbReference type="ARBA" id="ARBA00022801"/>
    </source>
</evidence>
<dbReference type="InterPro" id="IPR046346">
    <property type="entry name" value="Aminoacid_DH-like_N_sf"/>
</dbReference>
<keyword evidence="5" id="KW-0521">NADP</keyword>
<comment type="caution">
    <text evidence="10">The sequence shown here is derived from an EMBL/GenBank/DDBJ whole genome shotgun (WGS) entry which is preliminary data.</text>
</comment>
<dbReference type="CDD" id="cd01080">
    <property type="entry name" value="NAD_bind_m-THF_DH_Cyclohyd"/>
    <property type="match status" value="1"/>
</dbReference>
<dbReference type="GO" id="GO:0004488">
    <property type="term" value="F:methylenetetrahydrofolate dehydrogenase (NADP+) activity"/>
    <property type="evidence" value="ECO:0007669"/>
    <property type="project" value="InterPro"/>
</dbReference>
<reference evidence="10 11" key="1">
    <citation type="submission" date="2017-03" db="EMBL/GenBank/DDBJ databases">
        <title>An alternative strategy for trypanosome survival in the mammalian bloodstream revealed through genome and transcriptome analysis of the ubiquitous bovine parasite Trypanosoma (Megatrypanum) theileri.</title>
        <authorList>
            <person name="Kelly S."/>
            <person name="Ivens A."/>
            <person name="Mott A."/>
            <person name="O'Neill E."/>
            <person name="Emms D."/>
            <person name="Macleod O."/>
            <person name="Voorheis P."/>
            <person name="Matthews J."/>
            <person name="Matthews K."/>
            <person name="Carrington M."/>
        </authorList>
    </citation>
    <scope>NUCLEOTIDE SEQUENCE [LARGE SCALE GENOMIC DNA]</scope>
    <source>
        <strain evidence="10">Edinburgh</strain>
    </source>
</reference>
<evidence type="ECO:0000256" key="1">
    <source>
        <dbReference type="ARBA" id="ARBA00004777"/>
    </source>
</evidence>
<keyword evidence="11" id="KW-1185">Reference proteome</keyword>
<dbReference type="InterPro" id="IPR020867">
    <property type="entry name" value="THF_DH/CycHdrlase_CS"/>
</dbReference>
<evidence type="ECO:0000313" key="11">
    <source>
        <dbReference type="Proteomes" id="UP000192257"/>
    </source>
</evidence>
<evidence type="ECO:0000256" key="3">
    <source>
        <dbReference type="ARBA" id="ARBA00022563"/>
    </source>
</evidence>
<dbReference type="Pfam" id="PF00763">
    <property type="entry name" value="THF_DHG_CYH"/>
    <property type="match status" value="1"/>
</dbReference>
<proteinExistence type="inferred from homology"/>
<dbReference type="GO" id="GO:0004477">
    <property type="term" value="F:methenyltetrahydrofolate cyclohydrolase activity"/>
    <property type="evidence" value="ECO:0007669"/>
    <property type="project" value="TreeGrafter"/>
</dbReference>
<dbReference type="Gene3D" id="3.40.50.10860">
    <property type="entry name" value="Leucine Dehydrogenase, chain A, domain 1"/>
    <property type="match status" value="1"/>
</dbReference>
<name>A0A1X0NSY8_9TRYP</name>
<dbReference type="GO" id="GO:0005829">
    <property type="term" value="C:cytosol"/>
    <property type="evidence" value="ECO:0007669"/>
    <property type="project" value="TreeGrafter"/>
</dbReference>
<dbReference type="PANTHER" id="PTHR48099">
    <property type="entry name" value="C-1-TETRAHYDROFOLATE SYNTHASE, CYTOPLASMIC-RELATED"/>
    <property type="match status" value="1"/>
</dbReference>
<dbReference type="FunFam" id="3.40.50.10860:FF:000005">
    <property type="entry name" value="C-1-tetrahydrofolate synthase, cytoplasmic, putative"/>
    <property type="match status" value="1"/>
</dbReference>
<keyword evidence="6" id="KW-0560">Oxidoreductase</keyword>
<keyword evidence="4" id="KW-0378">Hydrolase</keyword>
<gene>
    <name evidence="10" type="ORF">TM35_000212640</name>
</gene>
<keyword evidence="7" id="KW-0511">Multifunctional enzyme</keyword>
<dbReference type="PANTHER" id="PTHR48099:SF5">
    <property type="entry name" value="C-1-TETRAHYDROFOLATE SYNTHASE, CYTOPLASMIC"/>
    <property type="match status" value="1"/>
</dbReference>
<accession>A0A1X0NSY8</accession>
<evidence type="ECO:0000256" key="6">
    <source>
        <dbReference type="ARBA" id="ARBA00023002"/>
    </source>
</evidence>
<dbReference type="InterPro" id="IPR036291">
    <property type="entry name" value="NAD(P)-bd_dom_sf"/>
</dbReference>
<feature type="domain" description="Tetrahydrofolate dehydrogenase/cyclohydrolase catalytic" evidence="8">
    <location>
        <begin position="7"/>
        <end position="123"/>
    </location>
</feature>
<evidence type="ECO:0000259" key="9">
    <source>
        <dbReference type="Pfam" id="PF02882"/>
    </source>
</evidence>
<keyword evidence="3" id="KW-0554">One-carbon metabolism</keyword>
<dbReference type="Gene3D" id="3.40.50.720">
    <property type="entry name" value="NAD(P)-binding Rossmann-like Domain"/>
    <property type="match status" value="1"/>
</dbReference>
<dbReference type="GeneID" id="39986894"/>
<dbReference type="GO" id="GO:0035999">
    <property type="term" value="P:tetrahydrofolate interconversion"/>
    <property type="evidence" value="ECO:0007669"/>
    <property type="project" value="TreeGrafter"/>
</dbReference>
<dbReference type="RefSeq" id="XP_028881724.1">
    <property type="nucleotide sequence ID" value="XM_029027114.1"/>
</dbReference>
<dbReference type="InterPro" id="IPR000672">
    <property type="entry name" value="THF_DH/CycHdrlase"/>
</dbReference>
<comment type="pathway">
    <text evidence="1">One-carbon metabolism; tetrahydrofolate interconversion.</text>
</comment>
<protein>
    <submittedName>
        <fullName evidence="10">C-1-tetrahydrofolate synthase, cytoplasmic</fullName>
    </submittedName>
</protein>
<evidence type="ECO:0000313" key="10">
    <source>
        <dbReference type="EMBL" id="ORC87658.1"/>
    </source>
</evidence>
<dbReference type="InterPro" id="IPR020631">
    <property type="entry name" value="THF_DH/CycHdrlase_NAD-bd_dom"/>
</dbReference>
<dbReference type="Pfam" id="PF02882">
    <property type="entry name" value="THF_DHG_CYH_C"/>
    <property type="match status" value="1"/>
</dbReference>
<dbReference type="SUPFAM" id="SSF51735">
    <property type="entry name" value="NAD(P)-binding Rossmann-fold domains"/>
    <property type="match status" value="1"/>
</dbReference>